<evidence type="ECO:0000259" key="2">
    <source>
        <dbReference type="Pfam" id="PF09587"/>
    </source>
</evidence>
<evidence type="ECO:0000313" key="3">
    <source>
        <dbReference type="EMBL" id="GAG33878.1"/>
    </source>
</evidence>
<organism evidence="3">
    <name type="scientific">marine sediment metagenome</name>
    <dbReference type="NCBI Taxonomy" id="412755"/>
    <lineage>
        <taxon>unclassified sequences</taxon>
        <taxon>metagenomes</taxon>
        <taxon>ecological metagenomes</taxon>
    </lineage>
</organism>
<feature type="non-terminal residue" evidence="3">
    <location>
        <position position="1"/>
    </location>
</feature>
<dbReference type="InterPro" id="IPR029052">
    <property type="entry name" value="Metallo-depent_PP-like"/>
</dbReference>
<dbReference type="InterPro" id="IPR019079">
    <property type="entry name" value="Capsule_synth_CapA"/>
</dbReference>
<dbReference type="Pfam" id="PF09587">
    <property type="entry name" value="PGA_cap"/>
    <property type="match status" value="1"/>
</dbReference>
<comment type="similarity">
    <text evidence="1">Belongs to the CapA family.</text>
</comment>
<protein>
    <recommendedName>
        <fullName evidence="2">Capsule synthesis protein CapA domain-containing protein</fullName>
    </recommendedName>
</protein>
<dbReference type="PANTHER" id="PTHR33393">
    <property type="entry name" value="POLYGLUTAMINE SYNTHESIS ACCESSORY PROTEIN RV0574C-RELATED"/>
    <property type="match status" value="1"/>
</dbReference>
<reference evidence="3" key="1">
    <citation type="journal article" date="2014" name="Front. Microbiol.">
        <title>High frequency of phylogenetically diverse reductive dehalogenase-homologous genes in deep subseafloor sedimentary metagenomes.</title>
        <authorList>
            <person name="Kawai M."/>
            <person name="Futagami T."/>
            <person name="Toyoda A."/>
            <person name="Takaki Y."/>
            <person name="Nishi S."/>
            <person name="Hori S."/>
            <person name="Arai W."/>
            <person name="Tsubouchi T."/>
            <person name="Morono Y."/>
            <person name="Uchiyama I."/>
            <person name="Ito T."/>
            <person name="Fujiyama A."/>
            <person name="Inagaki F."/>
            <person name="Takami H."/>
        </authorList>
    </citation>
    <scope>NUCLEOTIDE SEQUENCE</scope>
    <source>
        <strain evidence="3">Expedition CK06-06</strain>
    </source>
</reference>
<sequence>GCNGKGGGYATASENHPGAVACDFNWLQQEITRLVSEGYQVIATFQHFEYYTYNPQPDQVRDFRALAQSGASVVSGSQAHQPQGMEFHKNAYIHYGLGNLFFDQYHFCTDYACDDGFIDRHVFYNGEYLGNELLTIVFEDYARPRFMTPEERGILLNKVFSASSWQ</sequence>
<feature type="domain" description="Capsule synthesis protein CapA" evidence="2">
    <location>
        <begin position="10"/>
        <end position="104"/>
    </location>
</feature>
<proteinExistence type="inferred from homology"/>
<dbReference type="PANTHER" id="PTHR33393:SF13">
    <property type="entry name" value="PGA BIOSYNTHESIS PROTEIN CAPA"/>
    <property type="match status" value="1"/>
</dbReference>
<dbReference type="AlphaFoldDB" id="X0XB39"/>
<dbReference type="SUPFAM" id="SSF56300">
    <property type="entry name" value="Metallo-dependent phosphatases"/>
    <property type="match status" value="1"/>
</dbReference>
<name>X0XB39_9ZZZZ</name>
<gene>
    <name evidence="3" type="ORF">S01H1_74064</name>
</gene>
<dbReference type="InterPro" id="IPR052169">
    <property type="entry name" value="CW_Biosynth-Accessory"/>
</dbReference>
<evidence type="ECO:0000256" key="1">
    <source>
        <dbReference type="ARBA" id="ARBA00005662"/>
    </source>
</evidence>
<accession>X0XB39</accession>
<dbReference type="EMBL" id="BARS01049519">
    <property type="protein sequence ID" value="GAG33878.1"/>
    <property type="molecule type" value="Genomic_DNA"/>
</dbReference>
<comment type="caution">
    <text evidence="3">The sequence shown here is derived from an EMBL/GenBank/DDBJ whole genome shotgun (WGS) entry which is preliminary data.</text>
</comment>